<sequence>MKALILIPLLLLAGCASTGTGPDGAPMDMRGAQVTQRKMENGDTVDEYRIAGQLRMVKVTPARGPAYYLYDRNGDSHMDGNKDNVSPVYWKLYSW</sequence>
<dbReference type="PROSITE" id="PS51257">
    <property type="entry name" value="PROKAR_LIPOPROTEIN"/>
    <property type="match status" value="1"/>
</dbReference>
<dbReference type="KEGG" id="xal:XALC_0118"/>
<dbReference type="Pfam" id="PF11191">
    <property type="entry name" value="DUF2782"/>
    <property type="match status" value="1"/>
</dbReference>
<dbReference type="eggNOG" id="ENOG5032ZXK">
    <property type="taxonomic scope" value="Bacteria"/>
</dbReference>
<dbReference type="GeneID" id="57875494"/>
<dbReference type="AlphaFoldDB" id="D2U8R6"/>
<dbReference type="STRING" id="380358.XALC_0118"/>
<evidence type="ECO:0000313" key="3">
    <source>
        <dbReference type="Proteomes" id="UP000001890"/>
    </source>
</evidence>
<dbReference type="Gene3D" id="2.20.130.30">
    <property type="entry name" value="Protein of unknown function DUF2782"/>
    <property type="match status" value="1"/>
</dbReference>
<dbReference type="RefSeq" id="WP_012914681.1">
    <property type="nucleotide sequence ID" value="NC_013722.1"/>
</dbReference>
<feature type="signal peptide" evidence="1">
    <location>
        <begin position="1"/>
        <end position="18"/>
    </location>
</feature>
<keyword evidence="3" id="KW-1185">Reference proteome</keyword>
<accession>D2U8R6</accession>
<reference evidence="2 3" key="1">
    <citation type="journal article" date="2009" name="BMC Genomics">
        <title>The complete genome sequence of Xanthomonas albilineans provides new insights into the reductive genome evolution of the xylem-limited Xanthomonadaceae.</title>
        <authorList>
            <person name="Pieretti I."/>
            <person name="Royer M."/>
            <person name="Barbe V."/>
            <person name="Carrere S."/>
            <person name="Koebnik R."/>
            <person name="Cociancich S."/>
            <person name="Couloux A."/>
            <person name="Darrasse A."/>
            <person name="Gouzy J."/>
            <person name="Jacques M.A."/>
            <person name="Lauber E."/>
            <person name="Manceau C."/>
            <person name="Mangenot S."/>
            <person name="Poussier S."/>
            <person name="Segurens B."/>
            <person name="Szurek B."/>
            <person name="Verdier V."/>
            <person name="Arlat M."/>
            <person name="Rott P."/>
        </authorList>
    </citation>
    <scope>NUCLEOTIDE SEQUENCE [LARGE SCALE GENOMIC DNA]</scope>
    <source>
        <strain evidence="3">GPE PC73 / CFBP 7063</strain>
    </source>
</reference>
<dbReference type="OrthoDB" id="5296182at2"/>
<name>D2U8R6_XANAP</name>
<protein>
    <submittedName>
        <fullName evidence="2">Putative secreted protein</fullName>
    </submittedName>
</protein>
<evidence type="ECO:0000256" key="1">
    <source>
        <dbReference type="SAM" id="SignalP"/>
    </source>
</evidence>
<dbReference type="PATRIC" id="fig|29447.3.peg.127"/>
<keyword evidence="1" id="KW-0732">Signal</keyword>
<evidence type="ECO:0000313" key="2">
    <source>
        <dbReference type="EMBL" id="CBA14664.1"/>
    </source>
</evidence>
<feature type="chain" id="PRO_5003038165" evidence="1">
    <location>
        <begin position="19"/>
        <end position="95"/>
    </location>
</feature>
<dbReference type="Proteomes" id="UP000001890">
    <property type="component" value="Chromosome"/>
</dbReference>
<proteinExistence type="predicted"/>
<organism evidence="2 3">
    <name type="scientific">Xanthomonas albilineans (strain GPE PC73 / CFBP 7063)</name>
    <dbReference type="NCBI Taxonomy" id="380358"/>
    <lineage>
        <taxon>Bacteria</taxon>
        <taxon>Pseudomonadati</taxon>
        <taxon>Pseudomonadota</taxon>
        <taxon>Gammaproteobacteria</taxon>
        <taxon>Lysobacterales</taxon>
        <taxon>Lysobacteraceae</taxon>
        <taxon>Xanthomonas</taxon>
    </lineage>
</organism>
<dbReference type="InterPro" id="IPR021357">
    <property type="entry name" value="DUF2782"/>
</dbReference>
<dbReference type="EMBL" id="FP565176">
    <property type="protein sequence ID" value="CBA14664.1"/>
    <property type="molecule type" value="Genomic_DNA"/>
</dbReference>
<gene>
    <name evidence="2" type="ordered locus">XALc_0118</name>
</gene>